<protein>
    <submittedName>
        <fullName evidence="2">GIP protein</fullName>
    </submittedName>
</protein>
<proteinExistence type="predicted"/>
<feature type="region of interest" description="Disordered" evidence="1">
    <location>
        <begin position="86"/>
        <end position="116"/>
    </location>
</feature>
<feature type="compositionally biased region" description="Low complexity" evidence="1">
    <location>
        <begin position="974"/>
        <end position="990"/>
    </location>
</feature>
<comment type="caution">
    <text evidence="2">The sequence shown here is derived from an EMBL/GenBank/DDBJ whole genome shotgun (WGS) entry which is preliminary data.</text>
</comment>
<feature type="compositionally biased region" description="Basic and acidic residues" evidence="1">
    <location>
        <begin position="16"/>
        <end position="26"/>
    </location>
</feature>
<evidence type="ECO:0000313" key="3">
    <source>
        <dbReference type="Proteomes" id="UP000604046"/>
    </source>
</evidence>
<accession>A0A812LPM5</accession>
<gene>
    <name evidence="2" type="primary">GIP</name>
    <name evidence="2" type="ORF">SNAT2548_LOCUS11506</name>
</gene>
<feature type="compositionally biased region" description="Low complexity" evidence="1">
    <location>
        <begin position="56"/>
        <end position="68"/>
    </location>
</feature>
<feature type="region of interest" description="Disordered" evidence="1">
    <location>
        <begin position="1"/>
        <end position="68"/>
    </location>
</feature>
<keyword evidence="3" id="KW-1185">Reference proteome</keyword>
<dbReference type="Proteomes" id="UP000604046">
    <property type="component" value="Unassembled WGS sequence"/>
</dbReference>
<dbReference type="OrthoDB" id="413122at2759"/>
<name>A0A812LPM5_9DINO</name>
<evidence type="ECO:0000313" key="2">
    <source>
        <dbReference type="EMBL" id="CAE7244901.1"/>
    </source>
</evidence>
<dbReference type="Gene3D" id="2.40.70.10">
    <property type="entry name" value="Acid Proteases"/>
    <property type="match status" value="1"/>
</dbReference>
<dbReference type="InterPro" id="IPR021109">
    <property type="entry name" value="Peptidase_aspartic_dom_sf"/>
</dbReference>
<organism evidence="2 3">
    <name type="scientific">Symbiodinium natans</name>
    <dbReference type="NCBI Taxonomy" id="878477"/>
    <lineage>
        <taxon>Eukaryota</taxon>
        <taxon>Sar</taxon>
        <taxon>Alveolata</taxon>
        <taxon>Dinophyceae</taxon>
        <taxon>Suessiales</taxon>
        <taxon>Symbiodiniaceae</taxon>
        <taxon>Symbiodinium</taxon>
    </lineage>
</organism>
<evidence type="ECO:0000256" key="1">
    <source>
        <dbReference type="SAM" id="MobiDB-lite"/>
    </source>
</evidence>
<feature type="region of interest" description="Disordered" evidence="1">
    <location>
        <begin position="968"/>
        <end position="1014"/>
    </location>
</feature>
<dbReference type="EMBL" id="CAJNDS010001035">
    <property type="protein sequence ID" value="CAE7244901.1"/>
    <property type="molecule type" value="Genomic_DNA"/>
</dbReference>
<reference evidence="2" key="1">
    <citation type="submission" date="2021-02" db="EMBL/GenBank/DDBJ databases">
        <authorList>
            <person name="Dougan E. K."/>
            <person name="Rhodes N."/>
            <person name="Thang M."/>
            <person name="Chan C."/>
        </authorList>
    </citation>
    <scope>NUCLEOTIDE SEQUENCE</scope>
</reference>
<sequence>MASDVPSLPGGLRLPQPREDFRRAYEEPSAQPPEPPEGDIPVPLRLLPRARSVKEAPAPQQQPVPLQGVQEAWGLNRASSVMPFNQRAPPEIYDGPPRGWPGSLPRQPEKGDYSDPPSFPGFQHYRIFKKALVRWDSVTDVKPWRRAEKVLRLFDWTLMSRFDHLSEQELQGPDYLQKILEILDLEAGVMATTEKHRLVREALFEHTRQRDESVAQYVHRRHQQFIQAENVGVAIPSDVRGALLEEGAGLNEQGVQNLRTLTGGSQAFEVVRRALLMMEAPAASSKLLKKTFHADTSGVYLEEEVDSDIDSEDEAMILFELDKLNVSEEECSKVWAVLEQGRRRTWKENKDLRRSIRKDRQRFDRTAASTSSTSSAHNRRLPIDKLKLQHEARSSSSAFVFSTFDASSSSFVTIAGLEIVREIRQGCSSSTTSPWNFLSLSSLAPGQAILDIGAGEDLIGASAFEQYQTALSNLGWQGVILPESSPPAKGVGGSSRAKCYAILPVELGGRLGFVKTKVLEESIPHLLSVGLLDSLGACINLPNNTVHFKNAPQEAKVTRSRSGHRVVNVLPTQRFAAELVPVDLMCSSAKIEACDFQIPCATAEAYKGVSLLQAESHLPHGVHDNRFEKPVTLDPCCESSGLESNASASFPNSSFTPPESASCHVHSCGVSVAPTGHYDAAVRNDDCRPDGEAVLGTEGHETSFQVHRQDGVDSGAARLLSSTIASAQGWEPVGKMDAEAIKDAASRAARETAQQIKAEEHVSKAEVESLLAMSIEEVVKQLRKLDQSVNALTQENAAQWQVLRSMTAVAGQSMDSTATEVQQHQAQLTAIAEQQLLAAMSPQGLGSQSGSWMDHGVSEVSAERGFLLFRLSPELRKSRVELPGEQDIDRRVLLQIRPDGSNQTAQGLSDATHVRCWCPGLHALLLDQDVSDDHRVKIPADVKQRCAKQVCSTTPACDATPEMSTDSLCFPAMSDGSSDSSDSASSSDTSSDSESETQEEPQQMPNSREMPKPTARETQMIVKLHVNLSHPPRDQFLRILKAAGTKAHILKWVRDDMTCAHCDLQRRPRHRRKAAIPPSYRFNEVLGMDVFYVNFMQKSVPFLNVVDHGTGFQMTCVVRNKHHEVSGGTPCSADVWRTFQTTWLRYFFEPEIINSTEYFTGSQRVKLHGKTRELNGMEEQVGRTWYSCATAWLNSVGAGYMIWLQVCKRERHQLPLHQPPRPHRNTQPFDMMILWSKGAEPSSEDQALFDAMFASNSAEIPVFRLTSQTSKMPFVNQIPYSAQRDQSTLRAGAVTSMILVEVDDLVIASDEECKAEIKDSLMKRFQFGRWVSNEEDYAGRRVRVRSDRIEVFQDKYILENLFPIKLPKARRGQRKEKLLDDEFEAARSLLYKISWVAKETRPEASGMCSILASRLHEGTVEDIHTMNKMVSHLRNTASRPLILWKFDIENMAFIVGSDAGGVGSLPQSCEGDGSPSDGTQGAWLVLAAERLIFPKELELYYIYWVPLHAQDSTGERVWLKANRQRCKQIEEKCRPFRCISVHISYSRSMGKSRAIPMPGHAQATWVRASFRAASRGKEEDSNMSSLYFSRRLPWAPRAPFVSEHPALLNAAL</sequence>